<organism evidence="1 2">
    <name type="scientific">Albimonas pacifica</name>
    <dbReference type="NCBI Taxonomy" id="1114924"/>
    <lineage>
        <taxon>Bacteria</taxon>
        <taxon>Pseudomonadati</taxon>
        <taxon>Pseudomonadota</taxon>
        <taxon>Alphaproteobacteria</taxon>
        <taxon>Rhodobacterales</taxon>
        <taxon>Paracoccaceae</taxon>
        <taxon>Albimonas</taxon>
    </lineage>
</organism>
<dbReference type="OrthoDB" id="571745at2"/>
<evidence type="ECO:0000313" key="1">
    <source>
        <dbReference type="EMBL" id="SFJ34355.1"/>
    </source>
</evidence>
<dbReference type="AlphaFoldDB" id="A0A1I3QKS0"/>
<dbReference type="Proteomes" id="UP000199377">
    <property type="component" value="Unassembled WGS sequence"/>
</dbReference>
<dbReference type="EMBL" id="FOQH01000047">
    <property type="protein sequence ID" value="SFJ34355.1"/>
    <property type="molecule type" value="Genomic_DNA"/>
</dbReference>
<evidence type="ECO:0000313" key="2">
    <source>
        <dbReference type="Proteomes" id="UP000199377"/>
    </source>
</evidence>
<proteinExistence type="predicted"/>
<evidence type="ECO:0008006" key="3">
    <source>
        <dbReference type="Google" id="ProtNLM"/>
    </source>
</evidence>
<reference evidence="1 2" key="1">
    <citation type="submission" date="2016-10" db="EMBL/GenBank/DDBJ databases">
        <authorList>
            <person name="de Groot N.N."/>
        </authorList>
    </citation>
    <scope>NUCLEOTIDE SEQUENCE [LARGE SCALE GENOMIC DNA]</scope>
    <source>
        <strain evidence="1 2">CGMCC 1.11030</strain>
    </source>
</reference>
<accession>A0A1I3QKS0</accession>
<keyword evidence="2" id="KW-1185">Reference proteome</keyword>
<dbReference type="RefSeq" id="WP_092866547.1">
    <property type="nucleotide sequence ID" value="NZ_FOQH01000047.1"/>
</dbReference>
<sequence>MAKPPSRQSQIITAVFLDKYSDGATSIPFSRQDLFDACSKHGIEPLKNMGDGAVYSYRYRAKWPPAIMDRQPKGKEWVILGRGIAQYEFRLVDRSNILPNRHLVSTKVPEATPEIIKRYAFTDEQALLARIRYNRLIDIFFGIAAYSLQNHLRTTVDAIGQIEIDEIYVGIDRHGRHFVIPAQAKVGNDKIGYAQLYQDLAYCAEKYPRLMCRALAAKFMPGGTIALFELTIDGESVKIVQERHYDLVPEGDISEAELDSYNARAGAE</sequence>
<dbReference type="STRING" id="1114924.SAMN05216258_1472"/>
<name>A0A1I3QKS0_9RHOB</name>
<gene>
    <name evidence="1" type="ORF">SAMN05216258_1472</name>
</gene>
<protein>
    <recommendedName>
        <fullName evidence="3">Endonuclease</fullName>
    </recommendedName>
</protein>